<dbReference type="EMBL" id="CZAW01000007">
    <property type="protein sequence ID" value="CUP19224.1"/>
    <property type="molecule type" value="Genomic_DNA"/>
</dbReference>
<organism evidence="1 2">
    <name type="scientific">Blautia wexlerae</name>
    <dbReference type="NCBI Taxonomy" id="418240"/>
    <lineage>
        <taxon>Bacteria</taxon>
        <taxon>Bacillati</taxon>
        <taxon>Bacillota</taxon>
        <taxon>Clostridia</taxon>
        <taxon>Lachnospirales</taxon>
        <taxon>Lachnospiraceae</taxon>
        <taxon>Blautia</taxon>
    </lineage>
</organism>
<dbReference type="Proteomes" id="UP000095712">
    <property type="component" value="Unassembled WGS sequence"/>
</dbReference>
<protein>
    <submittedName>
        <fullName evidence="1">Uncharacterized protein</fullName>
    </submittedName>
</protein>
<reference evidence="1 2" key="1">
    <citation type="submission" date="2015-09" db="EMBL/GenBank/DDBJ databases">
        <authorList>
            <consortium name="Pathogen Informatics"/>
        </authorList>
    </citation>
    <scope>NUCLEOTIDE SEQUENCE [LARGE SCALE GENOMIC DNA]</scope>
    <source>
        <strain evidence="1 2">2789STDY5834911</strain>
    </source>
</reference>
<dbReference type="RefSeq" id="WP_055149757.1">
    <property type="nucleotide sequence ID" value="NZ_CZAW01000007.1"/>
</dbReference>
<sequence length="100" mass="11762">MGTDIEKLVDLMIQERMQSQFAKWREAETGREKKADYLRLETEYQKAVSALSEEQKDAVKNYCDSIFDSGAESECFFYRLGLKDGIRLWKFMKKLMKTVS</sequence>
<evidence type="ECO:0000313" key="2">
    <source>
        <dbReference type="Proteomes" id="UP000095712"/>
    </source>
</evidence>
<dbReference type="AlphaFoldDB" id="A0A174L3M5"/>
<accession>A0A174L3M5</accession>
<dbReference type="OrthoDB" id="1824922at2"/>
<evidence type="ECO:0000313" key="1">
    <source>
        <dbReference type="EMBL" id="CUP19224.1"/>
    </source>
</evidence>
<gene>
    <name evidence="1" type="ORF">ERS852523_00834</name>
</gene>
<proteinExistence type="predicted"/>
<name>A0A174L3M5_9FIRM</name>